<gene>
    <name evidence="1" type="ORF">OIU77_029735</name>
</gene>
<dbReference type="Proteomes" id="UP001141253">
    <property type="component" value="Chromosome 6"/>
</dbReference>
<accession>A0ABQ9BB92</accession>
<proteinExistence type="predicted"/>
<name>A0ABQ9BB92_9ROSI</name>
<reference evidence="1" key="1">
    <citation type="submission" date="2022-10" db="EMBL/GenBank/DDBJ databases">
        <authorList>
            <person name="Hyden B.L."/>
            <person name="Feng K."/>
            <person name="Yates T."/>
            <person name="Jawdy S."/>
            <person name="Smart L.B."/>
            <person name="Muchero W."/>
        </authorList>
    </citation>
    <scope>NUCLEOTIDE SEQUENCE</scope>
    <source>
        <tissue evidence="1">Shoot tip</tissue>
    </source>
</reference>
<dbReference type="EMBL" id="JAPFFI010000009">
    <property type="protein sequence ID" value="KAJ6380897.1"/>
    <property type="molecule type" value="Genomic_DNA"/>
</dbReference>
<reference evidence="1" key="2">
    <citation type="journal article" date="2023" name="Int. J. Mol. Sci.">
        <title>De Novo Assembly and Annotation of 11 Diverse Shrub Willow (Salix) Genomes Reveals Novel Gene Organization in Sex-Linked Regions.</title>
        <authorList>
            <person name="Hyden B."/>
            <person name="Feng K."/>
            <person name="Yates T.B."/>
            <person name="Jawdy S."/>
            <person name="Cereghino C."/>
            <person name="Smart L.B."/>
            <person name="Muchero W."/>
        </authorList>
    </citation>
    <scope>NUCLEOTIDE SEQUENCE</scope>
    <source>
        <tissue evidence="1">Shoot tip</tissue>
    </source>
</reference>
<evidence type="ECO:0000313" key="1">
    <source>
        <dbReference type="EMBL" id="KAJ6380897.1"/>
    </source>
</evidence>
<protein>
    <submittedName>
        <fullName evidence="1">Uncharacterized protein</fullName>
    </submittedName>
</protein>
<comment type="caution">
    <text evidence="1">The sequence shown here is derived from an EMBL/GenBank/DDBJ whole genome shotgun (WGS) entry which is preliminary data.</text>
</comment>
<evidence type="ECO:0000313" key="2">
    <source>
        <dbReference type="Proteomes" id="UP001141253"/>
    </source>
</evidence>
<keyword evidence="2" id="KW-1185">Reference proteome</keyword>
<sequence length="86" mass="9738">MEISQLNNVVNRKHQRGSTYCSLAYALRSTKKYNNRDPQAWLLVEDWAQRDEIATSKIVESAVNRLMASAEGDEINKRAAELGDVV</sequence>
<organism evidence="1 2">
    <name type="scientific">Salix suchowensis</name>
    <dbReference type="NCBI Taxonomy" id="1278906"/>
    <lineage>
        <taxon>Eukaryota</taxon>
        <taxon>Viridiplantae</taxon>
        <taxon>Streptophyta</taxon>
        <taxon>Embryophyta</taxon>
        <taxon>Tracheophyta</taxon>
        <taxon>Spermatophyta</taxon>
        <taxon>Magnoliopsida</taxon>
        <taxon>eudicotyledons</taxon>
        <taxon>Gunneridae</taxon>
        <taxon>Pentapetalae</taxon>
        <taxon>rosids</taxon>
        <taxon>fabids</taxon>
        <taxon>Malpighiales</taxon>
        <taxon>Salicaceae</taxon>
        <taxon>Saliceae</taxon>
        <taxon>Salix</taxon>
    </lineage>
</organism>